<dbReference type="InterPro" id="IPR036291">
    <property type="entry name" value="NAD(P)-bd_dom_sf"/>
</dbReference>
<reference evidence="3 4" key="1">
    <citation type="submission" date="2016-11" db="EMBL/GenBank/DDBJ databases">
        <authorList>
            <person name="Jaros S."/>
            <person name="Januszkiewicz K."/>
            <person name="Wedrychowicz H."/>
        </authorList>
    </citation>
    <scope>NUCLEOTIDE SEQUENCE [LARGE SCALE GENOMIC DNA]</scope>
    <source>
        <strain evidence="3 4">ATCC 23634</strain>
    </source>
</reference>
<dbReference type="InterPro" id="IPR050463">
    <property type="entry name" value="Gfo/Idh/MocA_oxidrdct_glycsds"/>
</dbReference>
<sequence>MAGLRFGVCGTAHWAGTVHLPALQRADGVTLVGVQGRNAERRELLADTLGIRAFADFDAMLAEVDAVSFAMPPALQPELALRAIAAGKHVILEKPAAQSIADAQSLRQAIAEAGVTGTCFLTRRHIPETAGLIERARAAAPRSGYVTFQSVSQQADSPYAGSLWRKAPDATLWDVGAHTLTPLLSVLGPVASISGECIAQGTYRLDLIHENGATSRIDIGHDSPPGRLYERYEFGPEDEGLALTGPLYDRVGAFGRAIIELLETRARGETMTPGLVLALDMVPVLVAAQQAVAASSEQLLTRVKL</sequence>
<name>A0A1K2HSC1_9HYPH</name>
<dbReference type="Gene3D" id="3.40.50.720">
    <property type="entry name" value="NAD(P)-binding Rossmann-like Domain"/>
    <property type="match status" value="1"/>
</dbReference>
<keyword evidence="4" id="KW-1185">Reference proteome</keyword>
<dbReference type="PANTHER" id="PTHR43818:SF11">
    <property type="entry name" value="BCDNA.GH03377"/>
    <property type="match status" value="1"/>
</dbReference>
<dbReference type="GO" id="GO:0016491">
    <property type="term" value="F:oxidoreductase activity"/>
    <property type="evidence" value="ECO:0007669"/>
    <property type="project" value="UniProtKB-KW"/>
</dbReference>
<dbReference type="InterPro" id="IPR000683">
    <property type="entry name" value="Gfo/Idh/MocA-like_OxRdtase_N"/>
</dbReference>
<dbReference type="Pfam" id="PF01408">
    <property type="entry name" value="GFO_IDH_MocA"/>
    <property type="match status" value="1"/>
</dbReference>
<proteinExistence type="predicted"/>
<dbReference type="SUPFAM" id="SSF51735">
    <property type="entry name" value="NAD(P)-binding Rossmann-fold domains"/>
    <property type="match status" value="1"/>
</dbReference>
<dbReference type="Proteomes" id="UP000183447">
    <property type="component" value="Unassembled WGS sequence"/>
</dbReference>
<protein>
    <submittedName>
        <fullName evidence="3">Oxidoreductase family, NAD-binding Rossmann fold</fullName>
    </submittedName>
</protein>
<keyword evidence="1" id="KW-0560">Oxidoreductase</keyword>
<dbReference type="GO" id="GO:0000166">
    <property type="term" value="F:nucleotide binding"/>
    <property type="evidence" value="ECO:0007669"/>
    <property type="project" value="InterPro"/>
</dbReference>
<gene>
    <name evidence="3" type="ORF">SAMN02983003_0090</name>
</gene>
<dbReference type="PANTHER" id="PTHR43818">
    <property type="entry name" value="BCDNA.GH03377"/>
    <property type="match status" value="1"/>
</dbReference>
<feature type="domain" description="Gfo/Idh/MocA-like oxidoreductase N-terminal" evidence="2">
    <location>
        <begin position="4"/>
        <end position="116"/>
    </location>
</feature>
<evidence type="ECO:0000313" key="3">
    <source>
        <dbReference type="EMBL" id="SFZ80728.1"/>
    </source>
</evidence>
<dbReference type="RefSeq" id="WP_072338467.1">
    <property type="nucleotide sequence ID" value="NZ_FPKU01000001.1"/>
</dbReference>
<dbReference type="AlphaFoldDB" id="A0A1K2HSC1"/>
<dbReference type="STRING" id="665118.SAMN02983003_0090"/>
<evidence type="ECO:0000313" key="4">
    <source>
        <dbReference type="Proteomes" id="UP000183447"/>
    </source>
</evidence>
<dbReference type="Gene3D" id="3.30.360.10">
    <property type="entry name" value="Dihydrodipicolinate Reductase, domain 2"/>
    <property type="match status" value="1"/>
</dbReference>
<organism evidence="3 4">
    <name type="scientific">Devosia enhydra</name>
    <dbReference type="NCBI Taxonomy" id="665118"/>
    <lineage>
        <taxon>Bacteria</taxon>
        <taxon>Pseudomonadati</taxon>
        <taxon>Pseudomonadota</taxon>
        <taxon>Alphaproteobacteria</taxon>
        <taxon>Hyphomicrobiales</taxon>
        <taxon>Devosiaceae</taxon>
        <taxon>Devosia</taxon>
    </lineage>
</organism>
<evidence type="ECO:0000256" key="1">
    <source>
        <dbReference type="ARBA" id="ARBA00023002"/>
    </source>
</evidence>
<evidence type="ECO:0000259" key="2">
    <source>
        <dbReference type="Pfam" id="PF01408"/>
    </source>
</evidence>
<dbReference type="EMBL" id="FPKU01000001">
    <property type="protein sequence ID" value="SFZ80728.1"/>
    <property type="molecule type" value="Genomic_DNA"/>
</dbReference>
<accession>A0A1K2HSC1</accession>